<evidence type="ECO:0000259" key="7">
    <source>
        <dbReference type="PROSITE" id="PS50048"/>
    </source>
</evidence>
<name>A0A9W9IE03_9EURO</name>
<dbReference type="InterPro" id="IPR050613">
    <property type="entry name" value="Sec_Metabolite_Reg"/>
</dbReference>
<dbReference type="GO" id="GO:0003677">
    <property type="term" value="F:DNA binding"/>
    <property type="evidence" value="ECO:0007669"/>
    <property type="project" value="UniProtKB-KW"/>
</dbReference>
<dbReference type="PANTHER" id="PTHR31001">
    <property type="entry name" value="UNCHARACTERIZED TRANSCRIPTIONAL REGULATORY PROTEIN"/>
    <property type="match status" value="1"/>
</dbReference>
<keyword evidence="5" id="KW-0539">Nucleus</keyword>
<dbReference type="EMBL" id="JAPQKN010000001">
    <property type="protein sequence ID" value="KAJ5174464.1"/>
    <property type="molecule type" value="Genomic_DNA"/>
</dbReference>
<keyword evidence="4" id="KW-0804">Transcription</keyword>
<dbReference type="CDD" id="cd00067">
    <property type="entry name" value="GAL4"/>
    <property type="match status" value="1"/>
</dbReference>
<evidence type="ECO:0000256" key="5">
    <source>
        <dbReference type="ARBA" id="ARBA00023242"/>
    </source>
</evidence>
<dbReference type="Gene3D" id="4.10.240.10">
    <property type="entry name" value="Zn(2)-C6 fungal-type DNA-binding domain"/>
    <property type="match status" value="1"/>
</dbReference>
<dbReference type="GO" id="GO:0000981">
    <property type="term" value="F:DNA-binding transcription factor activity, RNA polymerase II-specific"/>
    <property type="evidence" value="ECO:0007669"/>
    <property type="project" value="InterPro"/>
</dbReference>
<evidence type="ECO:0000256" key="6">
    <source>
        <dbReference type="SAM" id="MobiDB-lite"/>
    </source>
</evidence>
<reference evidence="8" key="2">
    <citation type="journal article" date="2023" name="IMA Fungus">
        <title>Comparative genomic study of the Penicillium genus elucidates a diverse pangenome and 15 lateral gene transfer events.</title>
        <authorList>
            <person name="Petersen C."/>
            <person name="Sorensen T."/>
            <person name="Nielsen M.R."/>
            <person name="Sondergaard T.E."/>
            <person name="Sorensen J.L."/>
            <person name="Fitzpatrick D.A."/>
            <person name="Frisvad J.C."/>
            <person name="Nielsen K.L."/>
        </authorList>
    </citation>
    <scope>NUCLEOTIDE SEQUENCE</scope>
    <source>
        <strain evidence="8">IBT 26290</strain>
    </source>
</reference>
<reference evidence="8" key="1">
    <citation type="submission" date="2022-11" db="EMBL/GenBank/DDBJ databases">
        <authorList>
            <person name="Petersen C."/>
        </authorList>
    </citation>
    <scope>NUCLEOTIDE SEQUENCE</scope>
    <source>
        <strain evidence="8">IBT 26290</strain>
    </source>
</reference>
<keyword evidence="9" id="KW-1185">Reference proteome</keyword>
<keyword evidence="3" id="KW-0238">DNA-binding</keyword>
<evidence type="ECO:0000256" key="1">
    <source>
        <dbReference type="ARBA" id="ARBA00004123"/>
    </source>
</evidence>
<sequence>MKRDNRGNSITMVHRWNRPPLSCRACREKKRRCDRTQPCSNCVLRKISCEYPGQSLEDAGAPDASMGSTALGSDLTAAPQPAARSELAAKLEEALAERPNPFQVLADKRQRIPSAAGSTFSSHYVTPFSYHLLASQDQNDESPTIIDITRKFPPLRQARELFDHFARTLQPTFGVLHIPSARSLMEATYECLLEGEEPSAADLMLLFSIFAGAALVWTPQLLEKLNSTREEAKAAFIAYTRVALAILDHPHRAVQASTTFLVATGTMAHLLMNTDGFPLKVHLLRHRCLLISREMQIHRLDTARCREERRLKGCDMIDIEVQRRMWWNMVASDWLLSFSGGPQEGAYTFQPKHMNVNLPSNTDDEFITSSGIQQEFPMSIPTSMSAFIIRVKSSSLCREVIDALPSILLDSTEPDYDTILALDAKFHNLINELPVHFRLDPDSVEQSRGICKERPYLAWQRVSIHFSIHTRLCRLHRPYHLEGIMNSNYAYSHMMCIRSAQTVLELRRSMDELDTDFGLKPARFWTVMHHVFFAALILAMDVSFNPLAPDAADRKAKVLAAYQTLEKSKQESNYLMEGIQKNLQTLMSTLQKHRPQASHSAGKDAAMRANQSTGHGVVDSMMTPGADNPTTIPPSSTMMTDDSLTGVVLNHIDEAGWEQLWSEFVAVAPELDAPQWNSLLENVDFNPQLDV</sequence>
<dbReference type="SMART" id="SM00066">
    <property type="entry name" value="GAL4"/>
    <property type="match status" value="1"/>
</dbReference>
<comment type="caution">
    <text evidence="8">The sequence shown here is derived from an EMBL/GenBank/DDBJ whole genome shotgun (WGS) entry which is preliminary data.</text>
</comment>
<dbReference type="Proteomes" id="UP001149163">
    <property type="component" value="Unassembled WGS sequence"/>
</dbReference>
<evidence type="ECO:0000313" key="9">
    <source>
        <dbReference type="Proteomes" id="UP001149163"/>
    </source>
</evidence>
<keyword evidence="2" id="KW-0805">Transcription regulation</keyword>
<dbReference type="InterPro" id="IPR001138">
    <property type="entry name" value="Zn2Cys6_DnaBD"/>
</dbReference>
<dbReference type="AlphaFoldDB" id="A0A9W9IE03"/>
<dbReference type="OrthoDB" id="3014581at2759"/>
<dbReference type="GO" id="GO:0005634">
    <property type="term" value="C:nucleus"/>
    <property type="evidence" value="ECO:0007669"/>
    <property type="project" value="UniProtKB-SubCell"/>
</dbReference>
<accession>A0A9W9IE03</accession>
<dbReference type="SUPFAM" id="SSF57701">
    <property type="entry name" value="Zn2/Cys6 DNA-binding domain"/>
    <property type="match status" value="1"/>
</dbReference>
<dbReference type="PROSITE" id="PS00463">
    <property type="entry name" value="ZN2_CY6_FUNGAL_1"/>
    <property type="match status" value="1"/>
</dbReference>
<feature type="region of interest" description="Disordered" evidence="6">
    <location>
        <begin position="595"/>
        <end position="637"/>
    </location>
</feature>
<dbReference type="Pfam" id="PF00172">
    <property type="entry name" value="Zn_clus"/>
    <property type="match status" value="1"/>
</dbReference>
<feature type="domain" description="Zn(2)-C6 fungal-type" evidence="7">
    <location>
        <begin position="22"/>
        <end position="51"/>
    </location>
</feature>
<evidence type="ECO:0000313" key="8">
    <source>
        <dbReference type="EMBL" id="KAJ5174464.1"/>
    </source>
</evidence>
<dbReference type="InterPro" id="IPR036864">
    <property type="entry name" value="Zn2-C6_fun-type_DNA-bd_sf"/>
</dbReference>
<dbReference type="GeneID" id="81421642"/>
<gene>
    <name evidence="8" type="ORF">N7482_000341</name>
</gene>
<dbReference type="CDD" id="cd12148">
    <property type="entry name" value="fungal_TF_MHR"/>
    <property type="match status" value="1"/>
</dbReference>
<protein>
    <recommendedName>
        <fullName evidence="7">Zn(2)-C6 fungal-type domain-containing protein</fullName>
    </recommendedName>
</protein>
<evidence type="ECO:0000256" key="4">
    <source>
        <dbReference type="ARBA" id="ARBA00023163"/>
    </source>
</evidence>
<dbReference type="PROSITE" id="PS50048">
    <property type="entry name" value="ZN2_CY6_FUNGAL_2"/>
    <property type="match status" value="1"/>
</dbReference>
<dbReference type="RefSeq" id="XP_056546072.1">
    <property type="nucleotide sequence ID" value="XM_056682466.1"/>
</dbReference>
<comment type="subcellular location">
    <subcellularLocation>
        <location evidence="1">Nucleus</location>
    </subcellularLocation>
</comment>
<evidence type="ECO:0000256" key="3">
    <source>
        <dbReference type="ARBA" id="ARBA00023125"/>
    </source>
</evidence>
<dbReference type="PANTHER" id="PTHR31001:SF90">
    <property type="entry name" value="CENTROMERE DNA-BINDING PROTEIN COMPLEX CBF3 SUBUNIT B"/>
    <property type="match status" value="1"/>
</dbReference>
<evidence type="ECO:0000256" key="2">
    <source>
        <dbReference type="ARBA" id="ARBA00023015"/>
    </source>
</evidence>
<organism evidence="8 9">
    <name type="scientific">Penicillium canariense</name>
    <dbReference type="NCBI Taxonomy" id="189055"/>
    <lineage>
        <taxon>Eukaryota</taxon>
        <taxon>Fungi</taxon>
        <taxon>Dikarya</taxon>
        <taxon>Ascomycota</taxon>
        <taxon>Pezizomycotina</taxon>
        <taxon>Eurotiomycetes</taxon>
        <taxon>Eurotiomycetidae</taxon>
        <taxon>Eurotiales</taxon>
        <taxon>Aspergillaceae</taxon>
        <taxon>Penicillium</taxon>
    </lineage>
</organism>
<proteinExistence type="predicted"/>
<dbReference type="GO" id="GO:0008270">
    <property type="term" value="F:zinc ion binding"/>
    <property type="evidence" value="ECO:0007669"/>
    <property type="project" value="InterPro"/>
</dbReference>